<evidence type="ECO:0000313" key="2">
    <source>
        <dbReference type="EMBL" id="SUZ86658.1"/>
    </source>
</evidence>
<keyword evidence="1" id="KW-1133">Transmembrane helix</keyword>
<keyword evidence="1" id="KW-0812">Transmembrane</keyword>
<reference evidence="2" key="1">
    <citation type="submission" date="2018-05" db="EMBL/GenBank/DDBJ databases">
        <authorList>
            <person name="Lanie J.A."/>
            <person name="Ng W.-L."/>
            <person name="Kazmierczak K.M."/>
            <person name="Andrzejewski T.M."/>
            <person name="Davidsen T.M."/>
            <person name="Wayne K.J."/>
            <person name="Tettelin H."/>
            <person name="Glass J.I."/>
            <person name="Rusch D."/>
            <person name="Podicherti R."/>
            <person name="Tsui H.-C.T."/>
            <person name="Winkler M.E."/>
        </authorList>
    </citation>
    <scope>NUCLEOTIDE SEQUENCE</scope>
</reference>
<name>A0A381R6Z7_9ZZZZ</name>
<gene>
    <name evidence="2" type="ORF">METZ01_LOCUS39512</name>
</gene>
<accession>A0A381R6Z7</accession>
<feature type="transmembrane region" description="Helical" evidence="1">
    <location>
        <begin position="16"/>
        <end position="36"/>
    </location>
</feature>
<feature type="transmembrane region" description="Helical" evidence="1">
    <location>
        <begin position="48"/>
        <end position="67"/>
    </location>
</feature>
<dbReference type="AlphaFoldDB" id="A0A381R6Z7"/>
<organism evidence="2">
    <name type="scientific">marine metagenome</name>
    <dbReference type="NCBI Taxonomy" id="408172"/>
    <lineage>
        <taxon>unclassified sequences</taxon>
        <taxon>metagenomes</taxon>
        <taxon>ecological metagenomes</taxon>
    </lineage>
</organism>
<proteinExistence type="predicted"/>
<keyword evidence="1" id="KW-0472">Membrane</keyword>
<sequence>MNDLTLLFFQFPRKPISFILNVLKYLLSALFFLIAGNKLTFFPSFFNFFTNEFIAFCLFSSTYSYSIPKYFELV</sequence>
<evidence type="ECO:0000256" key="1">
    <source>
        <dbReference type="SAM" id="Phobius"/>
    </source>
</evidence>
<dbReference type="EMBL" id="UINC01001693">
    <property type="protein sequence ID" value="SUZ86658.1"/>
    <property type="molecule type" value="Genomic_DNA"/>
</dbReference>
<protein>
    <submittedName>
        <fullName evidence="2">Uncharacterized protein</fullName>
    </submittedName>
</protein>